<comment type="caution">
    <text evidence="1">The sequence shown here is derived from an EMBL/GenBank/DDBJ whole genome shotgun (WGS) entry which is preliminary data.</text>
</comment>
<keyword evidence="2" id="KW-1185">Reference proteome</keyword>
<evidence type="ECO:0000313" key="2">
    <source>
        <dbReference type="Proteomes" id="UP000439903"/>
    </source>
</evidence>
<proteinExistence type="predicted"/>
<dbReference type="AlphaFoldDB" id="A0A8H4A6G4"/>
<reference evidence="1 2" key="1">
    <citation type="journal article" date="2019" name="Environ. Microbiol.">
        <title>At the nexus of three kingdoms: the genome of the mycorrhizal fungus Gigaspora margarita provides insights into plant, endobacterial and fungal interactions.</title>
        <authorList>
            <person name="Venice F."/>
            <person name="Ghignone S."/>
            <person name="Salvioli di Fossalunga A."/>
            <person name="Amselem J."/>
            <person name="Novero M."/>
            <person name="Xianan X."/>
            <person name="Sedzielewska Toro K."/>
            <person name="Morin E."/>
            <person name="Lipzen A."/>
            <person name="Grigoriev I.V."/>
            <person name="Henrissat B."/>
            <person name="Martin F.M."/>
            <person name="Bonfante P."/>
        </authorList>
    </citation>
    <scope>NUCLEOTIDE SEQUENCE [LARGE SCALE GENOMIC DNA]</scope>
    <source>
        <strain evidence="1 2">BEG34</strain>
    </source>
</reference>
<organism evidence="1 2">
    <name type="scientific">Gigaspora margarita</name>
    <dbReference type="NCBI Taxonomy" id="4874"/>
    <lineage>
        <taxon>Eukaryota</taxon>
        <taxon>Fungi</taxon>
        <taxon>Fungi incertae sedis</taxon>
        <taxon>Mucoromycota</taxon>
        <taxon>Glomeromycotina</taxon>
        <taxon>Glomeromycetes</taxon>
        <taxon>Diversisporales</taxon>
        <taxon>Gigasporaceae</taxon>
        <taxon>Gigaspora</taxon>
    </lineage>
</organism>
<name>A0A8H4A6G4_GIGMA</name>
<evidence type="ECO:0000313" key="1">
    <source>
        <dbReference type="EMBL" id="KAF0436096.1"/>
    </source>
</evidence>
<dbReference type="EMBL" id="WTPW01001435">
    <property type="protein sequence ID" value="KAF0436096.1"/>
    <property type="molecule type" value="Genomic_DNA"/>
</dbReference>
<accession>A0A8H4A6G4</accession>
<dbReference type="Proteomes" id="UP000439903">
    <property type="component" value="Unassembled WGS sequence"/>
</dbReference>
<protein>
    <submittedName>
        <fullName evidence="1">Uncharacterized protein</fullName>
    </submittedName>
</protein>
<gene>
    <name evidence="1" type="ORF">F8M41_004725</name>
</gene>
<sequence length="119" mass="13518">MDTMMKGFLETLTNFDGCMMLMEQKPKWGYHSDDDDSKAQETPDFCYEHTIFGNRLEEPLFKEVSKKSQIAFGIGSRGQFCKVEVLLLQSYGTRLKICVMDQPVDTSGCDAERCPINGN</sequence>